<evidence type="ECO:0000313" key="3">
    <source>
        <dbReference type="Proteomes" id="UP001356704"/>
    </source>
</evidence>
<keyword evidence="3" id="KW-1185">Reference proteome</keyword>
<reference evidence="2 3" key="1">
    <citation type="submission" date="2024-02" db="EMBL/GenBank/DDBJ databases">
        <title>Winogradskyella poriferorum JCM 12885.</title>
        <authorList>
            <person name="Zhang D.-F."/>
            <person name="Fu Z.-Y."/>
        </authorList>
    </citation>
    <scope>NUCLEOTIDE SEQUENCE [LARGE SCALE GENOMIC DNA]</scope>
    <source>
        <strain evidence="2 3">JCM 12885</strain>
    </source>
</reference>
<dbReference type="RefSeq" id="WP_331810631.1">
    <property type="nucleotide sequence ID" value="NZ_JAZHOU010000004.1"/>
</dbReference>
<organism evidence="2 3">
    <name type="scientific">Winogradskyella poriferorum</name>
    <dbReference type="NCBI Taxonomy" id="307627"/>
    <lineage>
        <taxon>Bacteria</taxon>
        <taxon>Pseudomonadati</taxon>
        <taxon>Bacteroidota</taxon>
        <taxon>Flavobacteriia</taxon>
        <taxon>Flavobacteriales</taxon>
        <taxon>Flavobacteriaceae</taxon>
        <taxon>Winogradskyella</taxon>
    </lineage>
</organism>
<gene>
    <name evidence="2" type="ORF">V1468_12850</name>
</gene>
<sequence length="122" mass="13585">MFKKLFTCLALTAVTLAFSQNPLKGTISNLSETKITNLEVVVTVDSAKDIEDTFKVADIKEILNDVDSNEEISFSLVCNGTKMSNGKKSTMTYKIEGNSDEPEEFLSLVTKLRKSAIKYYEN</sequence>
<dbReference type="EMBL" id="JAZHOU010000004">
    <property type="protein sequence ID" value="MEF3079900.1"/>
    <property type="molecule type" value="Genomic_DNA"/>
</dbReference>
<feature type="chain" id="PRO_5046080767" evidence="1">
    <location>
        <begin position="20"/>
        <end position="122"/>
    </location>
</feature>
<name>A0ABU7W8Q8_9FLAO</name>
<dbReference type="Proteomes" id="UP001356704">
    <property type="component" value="Unassembled WGS sequence"/>
</dbReference>
<protein>
    <submittedName>
        <fullName evidence="2">Uncharacterized protein</fullName>
    </submittedName>
</protein>
<evidence type="ECO:0000313" key="2">
    <source>
        <dbReference type="EMBL" id="MEF3079900.1"/>
    </source>
</evidence>
<keyword evidence="1" id="KW-0732">Signal</keyword>
<comment type="caution">
    <text evidence="2">The sequence shown here is derived from an EMBL/GenBank/DDBJ whole genome shotgun (WGS) entry which is preliminary data.</text>
</comment>
<feature type="signal peptide" evidence="1">
    <location>
        <begin position="1"/>
        <end position="19"/>
    </location>
</feature>
<proteinExistence type="predicted"/>
<accession>A0ABU7W8Q8</accession>
<evidence type="ECO:0000256" key="1">
    <source>
        <dbReference type="SAM" id="SignalP"/>
    </source>
</evidence>